<dbReference type="SUPFAM" id="SSF53067">
    <property type="entry name" value="Actin-like ATPase domain"/>
    <property type="match status" value="1"/>
</dbReference>
<dbReference type="RefSeq" id="WP_343765886.1">
    <property type="nucleotide sequence ID" value="NZ_BAAACF010000001.1"/>
</dbReference>
<keyword evidence="1" id="KW-1133">Transmembrane helix</keyword>
<gene>
    <name evidence="2" type="ORF">GCM10008905_03650</name>
</gene>
<reference evidence="3" key="1">
    <citation type="journal article" date="2019" name="Int. J. Syst. Evol. Microbiol.">
        <title>The Global Catalogue of Microorganisms (GCM) 10K type strain sequencing project: providing services to taxonomists for standard genome sequencing and annotation.</title>
        <authorList>
            <consortium name="The Broad Institute Genomics Platform"/>
            <consortium name="The Broad Institute Genome Sequencing Center for Infectious Disease"/>
            <person name="Wu L."/>
            <person name="Ma J."/>
        </authorList>
    </citation>
    <scope>NUCLEOTIDE SEQUENCE [LARGE SCALE GENOMIC DNA]</scope>
    <source>
        <strain evidence="3">JCM 1405</strain>
    </source>
</reference>
<proteinExistence type="predicted"/>
<evidence type="ECO:0000313" key="2">
    <source>
        <dbReference type="EMBL" id="GAA0717744.1"/>
    </source>
</evidence>
<organism evidence="2 3">
    <name type="scientific">Clostridium malenominatum</name>
    <dbReference type="NCBI Taxonomy" id="1539"/>
    <lineage>
        <taxon>Bacteria</taxon>
        <taxon>Bacillati</taxon>
        <taxon>Bacillota</taxon>
        <taxon>Clostridia</taxon>
        <taxon>Eubacteriales</taxon>
        <taxon>Clostridiaceae</taxon>
        <taxon>Clostridium</taxon>
    </lineage>
</organism>
<feature type="transmembrane region" description="Helical" evidence="1">
    <location>
        <begin position="307"/>
        <end position="329"/>
    </location>
</feature>
<dbReference type="PANTHER" id="PTHR32432:SF3">
    <property type="entry name" value="ETHANOLAMINE UTILIZATION PROTEIN EUTJ"/>
    <property type="match status" value="1"/>
</dbReference>
<protein>
    <recommendedName>
        <fullName evidence="4">Type IV pilus assembly protein PilM</fullName>
    </recommendedName>
</protein>
<dbReference type="InterPro" id="IPR050696">
    <property type="entry name" value="FtsA/MreB"/>
</dbReference>
<keyword evidence="1" id="KW-0812">Transmembrane</keyword>
<evidence type="ECO:0008006" key="4">
    <source>
        <dbReference type="Google" id="ProtNLM"/>
    </source>
</evidence>
<dbReference type="Proteomes" id="UP001500339">
    <property type="component" value="Unassembled WGS sequence"/>
</dbReference>
<accession>A0ABP3TW22</accession>
<evidence type="ECO:0000256" key="1">
    <source>
        <dbReference type="SAM" id="Phobius"/>
    </source>
</evidence>
<sequence>MAKEKIVFRFNEDNIDIVLMKYSLKKSTLMEYKTLMINPSQGGAYNGESLINESKKFIEESKVKSRKAVAILGLDGVITRLVEVPYMKRKELKSFIKNNINDYFTVNIQEYYYDYRIVEISKDKVKKISLLLAVIPKIKLDDIHGYLQSLNVDTEKITIYPEALASLLQKRTEKSIAIVDYVKDVNNITILEGNKLFLNSTSHVDGDIYDNYDEIVDNISYFLNFYSTRHFGNRVDKIILLGKLAEHEEIIENLREQIDIPMEVGIRTVSKGALFSDVFAQDFKGIDFKKALKLSKFDEGTRDKRQYIALTVTLIILTITWIGVSNYLIRKKILSYDLAGITKRIESLGEFEEEHNFIMQERASYEKDKEFLRKVKLEGVNHIYYLEELRKGLPSNILIESIYIEKDKIELEVNINNSTMDRVNLYVALNKMNLFKKLEIESIKLDDTENKDTILLEIRNPQ</sequence>
<dbReference type="PANTHER" id="PTHR32432">
    <property type="entry name" value="CELL DIVISION PROTEIN FTSA-RELATED"/>
    <property type="match status" value="1"/>
</dbReference>
<evidence type="ECO:0000313" key="3">
    <source>
        <dbReference type="Proteomes" id="UP001500339"/>
    </source>
</evidence>
<dbReference type="EMBL" id="BAAACF010000001">
    <property type="protein sequence ID" value="GAA0717744.1"/>
    <property type="molecule type" value="Genomic_DNA"/>
</dbReference>
<keyword evidence="1" id="KW-0472">Membrane</keyword>
<comment type="caution">
    <text evidence="2">The sequence shown here is derived from an EMBL/GenBank/DDBJ whole genome shotgun (WGS) entry which is preliminary data.</text>
</comment>
<keyword evidence="3" id="KW-1185">Reference proteome</keyword>
<dbReference type="Gene3D" id="3.30.1490.300">
    <property type="match status" value="1"/>
</dbReference>
<dbReference type="InterPro" id="IPR043129">
    <property type="entry name" value="ATPase_NBD"/>
</dbReference>
<name>A0ABP3TW22_9CLOT</name>